<feature type="domain" description="MmyB-like transcription regulator ligand binding" evidence="1">
    <location>
        <begin position="23"/>
        <end position="70"/>
    </location>
</feature>
<dbReference type="EMBL" id="JACMSF010000035">
    <property type="protein sequence ID" value="MBC2905364.1"/>
    <property type="molecule type" value="Genomic_DNA"/>
</dbReference>
<organism evidence="2 3">
    <name type="scientific">Streptomyces cupreus</name>
    <dbReference type="NCBI Taxonomy" id="2759956"/>
    <lineage>
        <taxon>Bacteria</taxon>
        <taxon>Bacillati</taxon>
        <taxon>Actinomycetota</taxon>
        <taxon>Actinomycetes</taxon>
        <taxon>Kitasatosporales</taxon>
        <taxon>Streptomycetaceae</taxon>
        <taxon>Streptomyces</taxon>
    </lineage>
</organism>
<dbReference type="AlphaFoldDB" id="A0A7X1MBG4"/>
<protein>
    <recommendedName>
        <fullName evidence="1">MmyB-like transcription regulator ligand binding domain-containing protein</fullName>
    </recommendedName>
</protein>
<sequence>MREIVNALLYQGRTGCQWALLRGEPKHFRRPEVGDLTLVIEVMRFGDDGQRMTVYQAEPGSADEAALGKLAAR</sequence>
<proteinExistence type="predicted"/>
<dbReference type="InterPro" id="IPR041413">
    <property type="entry name" value="MLTR_LBD"/>
</dbReference>
<accession>A0A7X1MBG4</accession>
<dbReference type="Proteomes" id="UP000584670">
    <property type="component" value="Unassembled WGS sequence"/>
</dbReference>
<dbReference type="Pfam" id="PF17765">
    <property type="entry name" value="MLTR_LBD"/>
    <property type="match status" value="1"/>
</dbReference>
<evidence type="ECO:0000259" key="1">
    <source>
        <dbReference type="Pfam" id="PF17765"/>
    </source>
</evidence>
<keyword evidence="3" id="KW-1185">Reference proteome</keyword>
<evidence type="ECO:0000313" key="2">
    <source>
        <dbReference type="EMBL" id="MBC2905364.1"/>
    </source>
</evidence>
<comment type="caution">
    <text evidence="2">The sequence shown here is derived from an EMBL/GenBank/DDBJ whole genome shotgun (WGS) entry which is preliminary data.</text>
</comment>
<gene>
    <name evidence="2" type="ORF">H4N64_28055</name>
</gene>
<evidence type="ECO:0000313" key="3">
    <source>
        <dbReference type="Proteomes" id="UP000584670"/>
    </source>
</evidence>
<reference evidence="2 3" key="1">
    <citation type="submission" date="2020-08" db="EMBL/GenBank/DDBJ databases">
        <title>Streptomyces sp. PSKA01 genome sequencing and assembly.</title>
        <authorList>
            <person name="Mandal S."/>
            <person name="Maiti P.K."/>
            <person name="Das P."/>
        </authorList>
    </citation>
    <scope>NUCLEOTIDE SEQUENCE [LARGE SCALE GENOMIC DNA]</scope>
    <source>
        <strain evidence="2 3">PSKA01</strain>
    </source>
</reference>
<name>A0A7X1MBG4_9ACTN</name>